<accession>A0A2H1WCH4</accession>
<dbReference type="AlphaFoldDB" id="A0A2H1WCH4"/>
<organism evidence="1">
    <name type="scientific">Spodoptera frugiperda</name>
    <name type="common">Fall armyworm</name>
    <dbReference type="NCBI Taxonomy" id="7108"/>
    <lineage>
        <taxon>Eukaryota</taxon>
        <taxon>Metazoa</taxon>
        <taxon>Ecdysozoa</taxon>
        <taxon>Arthropoda</taxon>
        <taxon>Hexapoda</taxon>
        <taxon>Insecta</taxon>
        <taxon>Pterygota</taxon>
        <taxon>Neoptera</taxon>
        <taxon>Endopterygota</taxon>
        <taxon>Lepidoptera</taxon>
        <taxon>Glossata</taxon>
        <taxon>Ditrysia</taxon>
        <taxon>Noctuoidea</taxon>
        <taxon>Noctuidae</taxon>
        <taxon>Amphipyrinae</taxon>
        <taxon>Spodoptera</taxon>
    </lineage>
</organism>
<dbReference type="EMBL" id="ODYU01007731">
    <property type="protein sequence ID" value="SOQ50768.1"/>
    <property type="molecule type" value="Genomic_DNA"/>
</dbReference>
<sequence length="76" mass="8982">MKINYPVIKDQHRPWSQEELHSTISTEHRNTTSGTPDFVRQRKETLTRYIEACVKRVRITIIQEEMSSNDFSRFGG</sequence>
<proteinExistence type="predicted"/>
<evidence type="ECO:0000313" key="1">
    <source>
        <dbReference type="EMBL" id="SOQ50768.1"/>
    </source>
</evidence>
<reference evidence="1" key="1">
    <citation type="submission" date="2016-07" db="EMBL/GenBank/DDBJ databases">
        <authorList>
            <person name="Bretaudeau A."/>
        </authorList>
    </citation>
    <scope>NUCLEOTIDE SEQUENCE</scope>
    <source>
        <strain evidence="1">Rice</strain>
        <tissue evidence="1">Whole body</tissue>
    </source>
</reference>
<name>A0A2H1WCH4_SPOFR</name>
<gene>
    <name evidence="1" type="ORF">SFRICE_025554</name>
</gene>
<protein>
    <submittedName>
        <fullName evidence="1">SFRICE_025554</fullName>
    </submittedName>
</protein>